<dbReference type="Pfam" id="PF04434">
    <property type="entry name" value="SWIM"/>
    <property type="match status" value="1"/>
</dbReference>
<sequence>MPITSMLDTIRVKIMDMMTRRRDKCNKWKSMMCPKMEKRLVERIQLGRTWKVTKSADDVFEVHSENIHCVDLKRLFCSCNVWTIESFPCKHALQCILSIGEDVHKFCDPYLAVCAFRDSYSQSINPVPDIDKPNGKPEGSFILPPDTKRTPGRRRNKRKESMGARERKLRKCSRCNLYGYHNRSTCTAGC</sequence>
<feature type="domain" description="SWIM-type" evidence="3">
    <location>
        <begin position="68"/>
        <end position="100"/>
    </location>
</feature>
<accession>A0A835IAZ3</accession>
<keyword evidence="5" id="KW-1185">Reference proteome</keyword>
<proteinExistence type="predicted"/>
<evidence type="ECO:0000313" key="4">
    <source>
        <dbReference type="EMBL" id="KAF9613218.1"/>
    </source>
</evidence>
<dbReference type="OrthoDB" id="1895098at2759"/>
<name>A0A835IAZ3_9MAGN</name>
<reference evidence="4 5" key="1">
    <citation type="submission" date="2020-10" db="EMBL/GenBank/DDBJ databases">
        <title>The Coptis chinensis genome and diversification of protoberbering-type alkaloids.</title>
        <authorList>
            <person name="Wang B."/>
            <person name="Shu S."/>
            <person name="Song C."/>
            <person name="Liu Y."/>
        </authorList>
    </citation>
    <scope>NUCLEOTIDE SEQUENCE [LARGE SCALE GENOMIC DNA]</scope>
    <source>
        <strain evidence="4">HL-2020</strain>
        <tissue evidence="4">Leaf</tissue>
    </source>
</reference>
<protein>
    <recommendedName>
        <fullName evidence="3">SWIM-type domain-containing protein</fullName>
    </recommendedName>
</protein>
<evidence type="ECO:0000256" key="1">
    <source>
        <dbReference type="PROSITE-ProRule" id="PRU00325"/>
    </source>
</evidence>
<keyword evidence="1" id="KW-0863">Zinc-finger</keyword>
<feature type="region of interest" description="Disordered" evidence="2">
    <location>
        <begin position="127"/>
        <end position="165"/>
    </location>
</feature>
<organism evidence="4 5">
    <name type="scientific">Coptis chinensis</name>
    <dbReference type="NCBI Taxonomy" id="261450"/>
    <lineage>
        <taxon>Eukaryota</taxon>
        <taxon>Viridiplantae</taxon>
        <taxon>Streptophyta</taxon>
        <taxon>Embryophyta</taxon>
        <taxon>Tracheophyta</taxon>
        <taxon>Spermatophyta</taxon>
        <taxon>Magnoliopsida</taxon>
        <taxon>Ranunculales</taxon>
        <taxon>Ranunculaceae</taxon>
        <taxon>Coptidoideae</taxon>
        <taxon>Coptis</taxon>
    </lineage>
</organism>
<gene>
    <name evidence="4" type="ORF">IFM89_006319</name>
</gene>
<dbReference type="InterPro" id="IPR007527">
    <property type="entry name" value="Znf_SWIM"/>
</dbReference>
<dbReference type="PANTHER" id="PTHR31973">
    <property type="entry name" value="POLYPROTEIN, PUTATIVE-RELATED"/>
    <property type="match status" value="1"/>
</dbReference>
<evidence type="ECO:0000256" key="2">
    <source>
        <dbReference type="SAM" id="MobiDB-lite"/>
    </source>
</evidence>
<dbReference type="PROSITE" id="PS50966">
    <property type="entry name" value="ZF_SWIM"/>
    <property type="match status" value="1"/>
</dbReference>
<evidence type="ECO:0000259" key="3">
    <source>
        <dbReference type="PROSITE" id="PS50966"/>
    </source>
</evidence>
<keyword evidence="1" id="KW-0479">Metal-binding</keyword>
<keyword evidence="1" id="KW-0862">Zinc</keyword>
<dbReference type="PANTHER" id="PTHR31973:SF166">
    <property type="entry name" value="OS10G0104700 PROTEIN"/>
    <property type="match status" value="1"/>
</dbReference>
<dbReference type="EMBL" id="JADFTS010000003">
    <property type="protein sequence ID" value="KAF9613218.1"/>
    <property type="molecule type" value="Genomic_DNA"/>
</dbReference>
<dbReference type="GO" id="GO:0008270">
    <property type="term" value="F:zinc ion binding"/>
    <property type="evidence" value="ECO:0007669"/>
    <property type="project" value="UniProtKB-KW"/>
</dbReference>
<comment type="caution">
    <text evidence="4">The sequence shown here is derived from an EMBL/GenBank/DDBJ whole genome shotgun (WGS) entry which is preliminary data.</text>
</comment>
<evidence type="ECO:0000313" key="5">
    <source>
        <dbReference type="Proteomes" id="UP000631114"/>
    </source>
</evidence>
<dbReference type="AlphaFoldDB" id="A0A835IAZ3"/>
<dbReference type="Proteomes" id="UP000631114">
    <property type="component" value="Unassembled WGS sequence"/>
</dbReference>